<reference evidence="2" key="2">
    <citation type="submission" date="2022-01" db="EMBL/GenBank/DDBJ databases">
        <authorList>
            <person name="Yamashiro T."/>
            <person name="Shiraishi A."/>
            <person name="Satake H."/>
            <person name="Nakayama K."/>
        </authorList>
    </citation>
    <scope>NUCLEOTIDE SEQUENCE</scope>
</reference>
<feature type="compositionally biased region" description="Basic and acidic residues" evidence="1">
    <location>
        <begin position="165"/>
        <end position="198"/>
    </location>
</feature>
<name>A0ABQ5CNE6_9ASTR</name>
<evidence type="ECO:0000313" key="3">
    <source>
        <dbReference type="Proteomes" id="UP001151760"/>
    </source>
</evidence>
<gene>
    <name evidence="2" type="ORF">Tco_0908633</name>
</gene>
<feature type="region of interest" description="Disordered" evidence="1">
    <location>
        <begin position="160"/>
        <end position="198"/>
    </location>
</feature>
<protein>
    <submittedName>
        <fullName evidence="2">Uncharacterized protein</fullName>
    </submittedName>
</protein>
<dbReference type="Proteomes" id="UP001151760">
    <property type="component" value="Unassembled WGS sequence"/>
</dbReference>
<dbReference type="EMBL" id="BQNB010014454">
    <property type="protein sequence ID" value="GJT28358.1"/>
    <property type="molecule type" value="Genomic_DNA"/>
</dbReference>
<evidence type="ECO:0000313" key="2">
    <source>
        <dbReference type="EMBL" id="GJT28358.1"/>
    </source>
</evidence>
<evidence type="ECO:0000256" key="1">
    <source>
        <dbReference type="SAM" id="MobiDB-lite"/>
    </source>
</evidence>
<accession>A0ABQ5CNE6</accession>
<reference evidence="2" key="1">
    <citation type="journal article" date="2022" name="Int. J. Mol. Sci.">
        <title>Draft Genome of Tanacetum Coccineum: Genomic Comparison of Closely Related Tanacetum-Family Plants.</title>
        <authorList>
            <person name="Yamashiro T."/>
            <person name="Shiraishi A."/>
            <person name="Nakayama K."/>
            <person name="Satake H."/>
        </authorList>
    </citation>
    <scope>NUCLEOTIDE SEQUENCE</scope>
</reference>
<organism evidence="2 3">
    <name type="scientific">Tanacetum coccineum</name>
    <dbReference type="NCBI Taxonomy" id="301880"/>
    <lineage>
        <taxon>Eukaryota</taxon>
        <taxon>Viridiplantae</taxon>
        <taxon>Streptophyta</taxon>
        <taxon>Embryophyta</taxon>
        <taxon>Tracheophyta</taxon>
        <taxon>Spermatophyta</taxon>
        <taxon>Magnoliopsida</taxon>
        <taxon>eudicotyledons</taxon>
        <taxon>Gunneridae</taxon>
        <taxon>Pentapetalae</taxon>
        <taxon>asterids</taxon>
        <taxon>campanulids</taxon>
        <taxon>Asterales</taxon>
        <taxon>Asteraceae</taxon>
        <taxon>Asteroideae</taxon>
        <taxon>Anthemideae</taxon>
        <taxon>Anthemidinae</taxon>
        <taxon>Tanacetum</taxon>
    </lineage>
</organism>
<keyword evidence="3" id="KW-1185">Reference proteome</keyword>
<comment type="caution">
    <text evidence="2">The sequence shown here is derived from an EMBL/GenBank/DDBJ whole genome shotgun (WGS) entry which is preliminary data.</text>
</comment>
<sequence length="286" mass="31697">MVPRAILMKSGLVSVNIARQVNAAHSKTTVNAARPMDKNVNTARLKVVVNAVKGNNVNVVKASAFWVWKPKTKVLDHVSKHNSALITLNKFDHIDAQGRSNLTMKEIDGGYVAFEGNPKGGKITGKRYKAIDNAGQARKETEPVKDYILLPLWTDDSPYSQDLKSSYDDGSKPSNDDGKKVDEDPRKESEYNDQEKEDNVNITNYVNVADTNEVNVVGGKTSIELLFDPNMPVLKDYSIFDFSRDNEDDGAEADMNNLDTTIQVSPIPTTIIHKDHPLEQVIGDLE</sequence>
<proteinExistence type="predicted"/>